<dbReference type="PANTHER" id="PTHR38150:SF1">
    <property type="entry name" value="PFU DOMAIN-CONTAINING PROTEIN"/>
    <property type="match status" value="1"/>
</dbReference>
<name>A0AAD1XM25_EUPCR</name>
<feature type="region of interest" description="Disordered" evidence="1">
    <location>
        <begin position="955"/>
        <end position="974"/>
    </location>
</feature>
<feature type="region of interest" description="Disordered" evidence="1">
    <location>
        <begin position="1"/>
        <end position="34"/>
    </location>
</feature>
<feature type="compositionally biased region" description="Basic and acidic residues" evidence="1">
    <location>
        <begin position="356"/>
        <end position="369"/>
    </location>
</feature>
<keyword evidence="3" id="KW-1185">Reference proteome</keyword>
<dbReference type="Proteomes" id="UP001295684">
    <property type="component" value="Unassembled WGS sequence"/>
</dbReference>
<feature type="region of interest" description="Disordered" evidence="1">
    <location>
        <begin position="924"/>
        <end position="947"/>
    </location>
</feature>
<feature type="compositionally biased region" description="Basic and acidic residues" evidence="1">
    <location>
        <begin position="391"/>
        <end position="408"/>
    </location>
</feature>
<dbReference type="AlphaFoldDB" id="A0AAD1XM25"/>
<dbReference type="EMBL" id="CAMPGE010016565">
    <property type="protein sequence ID" value="CAI2375114.1"/>
    <property type="molecule type" value="Genomic_DNA"/>
</dbReference>
<feature type="compositionally biased region" description="Low complexity" evidence="1">
    <location>
        <begin position="11"/>
        <end position="22"/>
    </location>
</feature>
<evidence type="ECO:0000313" key="3">
    <source>
        <dbReference type="Proteomes" id="UP001295684"/>
    </source>
</evidence>
<feature type="compositionally biased region" description="Polar residues" evidence="1">
    <location>
        <begin position="934"/>
        <end position="947"/>
    </location>
</feature>
<organism evidence="2 3">
    <name type="scientific">Euplotes crassus</name>
    <dbReference type="NCBI Taxonomy" id="5936"/>
    <lineage>
        <taxon>Eukaryota</taxon>
        <taxon>Sar</taxon>
        <taxon>Alveolata</taxon>
        <taxon>Ciliophora</taxon>
        <taxon>Intramacronucleata</taxon>
        <taxon>Spirotrichea</taxon>
        <taxon>Hypotrichia</taxon>
        <taxon>Euplotida</taxon>
        <taxon>Euplotidae</taxon>
        <taxon>Moneuplotes</taxon>
    </lineage>
</organism>
<evidence type="ECO:0000313" key="2">
    <source>
        <dbReference type="EMBL" id="CAI2375114.1"/>
    </source>
</evidence>
<feature type="compositionally biased region" description="Basic residues" evidence="1">
    <location>
        <begin position="209"/>
        <end position="219"/>
    </location>
</feature>
<comment type="caution">
    <text evidence="2">The sequence shown here is derived from an EMBL/GenBank/DDBJ whole genome shotgun (WGS) entry which is preliminary data.</text>
</comment>
<dbReference type="PANTHER" id="PTHR38150">
    <property type="entry name" value="EF-HAND DOMAIN-CONTAINING PROTEIN"/>
    <property type="match status" value="1"/>
</dbReference>
<accession>A0AAD1XM25</accession>
<evidence type="ECO:0000256" key="1">
    <source>
        <dbReference type="SAM" id="MobiDB-lite"/>
    </source>
</evidence>
<sequence>MNQLKGDQEEINIFSPISSPSPDRQEASNNNKNQSLGSNLCGLNCCIERTDQNFKNFDVPMNPKHKIRLKAKTRFISNKSLYSSPQGIALKSSNTIDYTKLPQKTNKSLMAQNSPQNSASMVNQKTKNFLDINRKKVANNKAKIAKRGLYDYQKITSENYQREKKLQRDQNNLLAGSSIAKKIIQKNGANIQNLRKRSREISSGAHSKIDHHRGEKRRCSKEFSSNSSMRSRGKGIPDSSHQRLKSNLMNSLQEYISAPDKGFSSLIENGTQRQNRKFQSKKDQDLVTERLLKHKERIENKKKILETTQLCERTARQNLSSKISHKPQKSYTSRSNFNNFYRDQVNREMLRKLKLASKAEEKRRRELSFNKRPNISSKSRKISSSMGRKGNVHERLHQTSFERNESRGHHAMNSFNSRFSSEVPLTHRKGKQRFHSDEREGCTFQPQISKRTKRIRNSQSFGDRLLQDAYQRKDRKDFTRKQEIHKIKENQMLKHSSKSSQLAYKRFSKDFRKVIREKERIKHKMNFLDLCNLMIDLHMIDTKLLNTDKSEEERELIREIWRLLGGESDEDEIPTISVRNFICIILNFDQPFLYFPDLDSLDSSQFDQNTVGIISTEGIFFLRDKKEIKKIHKSFYVFCLNRFNNLSSQKSTRSNSCSSRGSCERKRDFTPKINTRSKIIDKRNNRSCNKRHNMLISAGAKYKKLKNQKALEKKSKELNGCTFFPDTEKSTKKFRSDASDTGHIKSSIMSDQSLTENMNSDIQRLTSQTNDKFLHELAGTSPINKAKPSKNVFKHKSLASFPYKPLAGLAAELPADTAHEDSPHGLKKHGISPIQEARKENDTDDEVIFKTNSTLEDHRAYNGMNLDMVNNNKTLLNDLEKSIKENSLEKISPIKITNRQGDVDDIDDVIDDGNEIKIIEDPLTDRYEQDDNYENTPSSTPSKQVSTFDNIQDGESQNVESKEPSSPSQAVTNSIVEQEEEELSEEDSQIPLLFVDVNLGKGVMKRIILYEEDDPLYIAEMFAKDNNLEPNMKAKLETLLKKQMDGVLSKIVEDDENEESTDN</sequence>
<reference evidence="2" key="1">
    <citation type="submission" date="2023-07" db="EMBL/GenBank/DDBJ databases">
        <authorList>
            <consortium name="AG Swart"/>
            <person name="Singh M."/>
            <person name="Singh A."/>
            <person name="Seah K."/>
            <person name="Emmerich C."/>
        </authorList>
    </citation>
    <scope>NUCLEOTIDE SEQUENCE</scope>
    <source>
        <strain evidence="2">DP1</strain>
    </source>
</reference>
<proteinExistence type="predicted"/>
<feature type="region of interest" description="Disordered" evidence="1">
    <location>
        <begin position="356"/>
        <end position="441"/>
    </location>
</feature>
<protein>
    <submittedName>
        <fullName evidence="2">Uncharacterized protein</fullName>
    </submittedName>
</protein>
<feature type="region of interest" description="Disordered" evidence="1">
    <location>
        <begin position="195"/>
        <end position="242"/>
    </location>
</feature>
<gene>
    <name evidence="2" type="ORF">ECRASSUSDP1_LOCUS16474</name>
</gene>